<comment type="subcellular location">
    <subcellularLocation>
        <location evidence="1">Mitochondrion matrix</location>
    </subcellularLocation>
</comment>
<keyword evidence="3" id="KW-0813">Transport</keyword>
<dbReference type="InterPro" id="IPR014729">
    <property type="entry name" value="Rossmann-like_a/b/a_fold"/>
</dbReference>
<accession>A0ABR2MGP3</accession>
<dbReference type="PANTHER" id="PTHR21294:SF8">
    <property type="entry name" value="ELECTRON TRANSFER FLAVOPROTEIN SUBUNIT BETA"/>
    <property type="match status" value="1"/>
</dbReference>
<evidence type="ECO:0000256" key="4">
    <source>
        <dbReference type="ARBA" id="ARBA00022982"/>
    </source>
</evidence>
<gene>
    <name evidence="6" type="ORF">KSP40_PGU000580</name>
</gene>
<dbReference type="InterPro" id="IPR012255">
    <property type="entry name" value="ETF_b"/>
</dbReference>
<evidence type="ECO:0000313" key="6">
    <source>
        <dbReference type="EMBL" id="KAK8962123.1"/>
    </source>
</evidence>
<reference evidence="6 7" key="1">
    <citation type="journal article" date="2022" name="Nat. Plants">
        <title>Genomes of leafy and leafless Platanthera orchids illuminate the evolution of mycoheterotrophy.</title>
        <authorList>
            <person name="Li M.H."/>
            <person name="Liu K.W."/>
            <person name="Li Z."/>
            <person name="Lu H.C."/>
            <person name="Ye Q.L."/>
            <person name="Zhang D."/>
            <person name="Wang J.Y."/>
            <person name="Li Y.F."/>
            <person name="Zhong Z.M."/>
            <person name="Liu X."/>
            <person name="Yu X."/>
            <person name="Liu D.K."/>
            <person name="Tu X.D."/>
            <person name="Liu B."/>
            <person name="Hao Y."/>
            <person name="Liao X.Y."/>
            <person name="Jiang Y.T."/>
            <person name="Sun W.H."/>
            <person name="Chen J."/>
            <person name="Chen Y.Q."/>
            <person name="Ai Y."/>
            <person name="Zhai J.W."/>
            <person name="Wu S.S."/>
            <person name="Zhou Z."/>
            <person name="Hsiao Y.Y."/>
            <person name="Wu W.L."/>
            <person name="Chen Y.Y."/>
            <person name="Lin Y.F."/>
            <person name="Hsu J.L."/>
            <person name="Li C.Y."/>
            <person name="Wang Z.W."/>
            <person name="Zhao X."/>
            <person name="Zhong W.Y."/>
            <person name="Ma X.K."/>
            <person name="Ma L."/>
            <person name="Huang J."/>
            <person name="Chen G.Z."/>
            <person name="Huang M.Z."/>
            <person name="Huang L."/>
            <person name="Peng D.H."/>
            <person name="Luo Y.B."/>
            <person name="Zou S.Q."/>
            <person name="Chen S.P."/>
            <person name="Lan S."/>
            <person name="Tsai W.C."/>
            <person name="Van de Peer Y."/>
            <person name="Liu Z.J."/>
        </authorList>
    </citation>
    <scope>NUCLEOTIDE SEQUENCE [LARGE SCALE GENOMIC DNA]</scope>
    <source>
        <strain evidence="6">Lor288</strain>
    </source>
</reference>
<dbReference type="Pfam" id="PF01012">
    <property type="entry name" value="ETF"/>
    <property type="match status" value="1"/>
</dbReference>
<name>A0ABR2MGP3_9ASPA</name>
<evidence type="ECO:0000256" key="1">
    <source>
        <dbReference type="ARBA" id="ARBA00004305"/>
    </source>
</evidence>
<dbReference type="EMBL" id="JBBWWR010000008">
    <property type="protein sequence ID" value="KAK8962123.1"/>
    <property type="molecule type" value="Genomic_DNA"/>
</dbReference>
<comment type="similarity">
    <text evidence="2">Belongs to the ETF beta-subunit/FixA family.</text>
</comment>
<dbReference type="PANTHER" id="PTHR21294">
    <property type="entry name" value="ELECTRON TRANSFER FLAVOPROTEIN BETA-SUBUNIT"/>
    <property type="match status" value="1"/>
</dbReference>
<organism evidence="6 7">
    <name type="scientific">Platanthera guangdongensis</name>
    <dbReference type="NCBI Taxonomy" id="2320717"/>
    <lineage>
        <taxon>Eukaryota</taxon>
        <taxon>Viridiplantae</taxon>
        <taxon>Streptophyta</taxon>
        <taxon>Embryophyta</taxon>
        <taxon>Tracheophyta</taxon>
        <taxon>Spermatophyta</taxon>
        <taxon>Magnoliopsida</taxon>
        <taxon>Liliopsida</taxon>
        <taxon>Asparagales</taxon>
        <taxon>Orchidaceae</taxon>
        <taxon>Orchidoideae</taxon>
        <taxon>Orchideae</taxon>
        <taxon>Orchidinae</taxon>
        <taxon>Platanthera</taxon>
    </lineage>
</organism>
<evidence type="ECO:0000259" key="5">
    <source>
        <dbReference type="SMART" id="SM00893"/>
    </source>
</evidence>
<protein>
    <recommendedName>
        <fullName evidence="5">Electron transfer flavoprotein alpha/beta-subunit N-terminal domain-containing protein</fullName>
    </recommendedName>
</protein>
<evidence type="ECO:0000313" key="7">
    <source>
        <dbReference type="Proteomes" id="UP001412067"/>
    </source>
</evidence>
<evidence type="ECO:0000256" key="3">
    <source>
        <dbReference type="ARBA" id="ARBA00022448"/>
    </source>
</evidence>
<keyword evidence="4" id="KW-0249">Electron transport</keyword>
<keyword evidence="7" id="KW-1185">Reference proteome</keyword>
<proteinExistence type="inferred from homology"/>
<dbReference type="Gene3D" id="3.40.50.620">
    <property type="entry name" value="HUPs"/>
    <property type="match status" value="1"/>
</dbReference>
<feature type="domain" description="Electron transfer flavoprotein alpha/beta-subunit N-terminal" evidence="5">
    <location>
        <begin position="23"/>
        <end position="188"/>
    </location>
</feature>
<dbReference type="InterPro" id="IPR014730">
    <property type="entry name" value="ETF_a/b_N"/>
</dbReference>
<dbReference type="Proteomes" id="UP001412067">
    <property type="component" value="Unassembled WGS sequence"/>
</dbReference>
<evidence type="ECO:0000256" key="2">
    <source>
        <dbReference type="ARBA" id="ARBA00007557"/>
    </source>
</evidence>
<comment type="caution">
    <text evidence="6">The sequence shown here is derived from an EMBL/GenBank/DDBJ whole genome shotgun (WGS) entry which is preliminary data.</text>
</comment>
<dbReference type="SMART" id="SM00893">
    <property type="entry name" value="ETF"/>
    <property type="match status" value="1"/>
</dbReference>
<sequence length="238" mass="25563">MKILVAVKRVVDYAVKIRVKHDKSGVETSNVKMSMNPFCEIAMEEALRIRENGVASEVVAVSVGPAQCTETLRTALAMGADRAIHVDVGPTTVYPLSVAKILRAIAEVEQPGLLILGKQMASTSQAGLIPGGRGKYGLHPAVEGAPICVSMSLAVDMSMHAHVHTLLSDSGLISVMVATSFSSVLVREFYNNLKDPFRSQIDGGARSLLNGQVVEILPVDLWRVFVLAQCLTRLDVVE</sequence>
<dbReference type="SUPFAM" id="SSF52402">
    <property type="entry name" value="Adenine nucleotide alpha hydrolases-like"/>
    <property type="match status" value="1"/>
</dbReference>